<keyword evidence="1" id="KW-0472">Membrane</keyword>
<dbReference type="PROSITE" id="PS51257">
    <property type="entry name" value="PROKAR_LIPOPROTEIN"/>
    <property type="match status" value="1"/>
</dbReference>
<evidence type="ECO:0000313" key="3">
    <source>
        <dbReference type="Proteomes" id="UP001429357"/>
    </source>
</evidence>
<dbReference type="RefSeq" id="WP_161869011.1">
    <property type="nucleotide sequence ID" value="NZ_MAEI02000001.1"/>
</dbReference>
<evidence type="ECO:0000313" key="2">
    <source>
        <dbReference type="EMBL" id="MEO1780720.1"/>
    </source>
</evidence>
<reference evidence="2 3" key="2">
    <citation type="submission" date="2024-02" db="EMBL/GenBank/DDBJ databases">
        <title>The Genome Sequence of Enterococcus diestrammenae JM9A.</title>
        <authorList>
            <person name="Earl A."/>
            <person name="Manson A."/>
            <person name="Gilmore M."/>
            <person name="Sanders J."/>
            <person name="Shea T."/>
            <person name="Howe W."/>
            <person name="Livny J."/>
            <person name="Cuomo C."/>
            <person name="Neafsey D."/>
            <person name="Birren B."/>
        </authorList>
    </citation>
    <scope>NUCLEOTIDE SEQUENCE [LARGE SCALE GENOMIC DNA]</scope>
    <source>
        <strain evidence="2 3">JM9A</strain>
    </source>
</reference>
<feature type="transmembrane region" description="Helical" evidence="1">
    <location>
        <begin position="12"/>
        <end position="37"/>
    </location>
</feature>
<evidence type="ECO:0000256" key="1">
    <source>
        <dbReference type="SAM" id="Phobius"/>
    </source>
</evidence>
<feature type="transmembrane region" description="Helical" evidence="1">
    <location>
        <begin position="123"/>
        <end position="145"/>
    </location>
</feature>
<organism evidence="2 3">
    <name type="scientific">Enterococcus diestrammenae</name>
    <dbReference type="NCBI Taxonomy" id="1155073"/>
    <lineage>
        <taxon>Bacteria</taxon>
        <taxon>Bacillati</taxon>
        <taxon>Bacillota</taxon>
        <taxon>Bacilli</taxon>
        <taxon>Lactobacillales</taxon>
        <taxon>Enterococcaceae</taxon>
        <taxon>Enterococcus</taxon>
    </lineage>
</organism>
<evidence type="ECO:0008006" key="4">
    <source>
        <dbReference type="Google" id="ProtNLM"/>
    </source>
</evidence>
<gene>
    <name evidence="2" type="ORF">BAU18_000271</name>
</gene>
<feature type="transmembrane region" description="Helical" evidence="1">
    <location>
        <begin position="151"/>
        <end position="172"/>
    </location>
</feature>
<keyword evidence="3" id="KW-1185">Reference proteome</keyword>
<dbReference type="Pfam" id="PF11188">
    <property type="entry name" value="DUF2975"/>
    <property type="match status" value="1"/>
</dbReference>
<keyword evidence="1" id="KW-0812">Transmembrane</keyword>
<feature type="transmembrane region" description="Helical" evidence="1">
    <location>
        <begin position="81"/>
        <end position="102"/>
    </location>
</feature>
<dbReference type="EMBL" id="MAEI02000001">
    <property type="protein sequence ID" value="MEO1780720.1"/>
    <property type="molecule type" value="Genomic_DNA"/>
</dbReference>
<sequence>MKTKSYLRLTRLLGMLFFVAGVFGLILIVACLLGYFLSDSFSIDYHPDMITFYSYSATNNGINGIVRTEVNYEKIRNTVTLIVSIPTFILVSIANFNISALFNDLSQGDTPFTFDKARKLRKIAYLFCLLGVLPVILYPIVYSLVSGDIHITIGFGYDLIIGLILLVVAQVFQYGLSLQEFNEDVV</sequence>
<reference evidence="3" key="1">
    <citation type="submission" date="2016-06" db="EMBL/GenBank/DDBJ databases">
        <title>Four novel species of enterococci isolated from chicken manure.</title>
        <authorList>
            <person name="Van Tyne D."/>
        </authorList>
    </citation>
    <scope>NUCLEOTIDE SEQUENCE [LARGE SCALE GENOMIC DNA]</scope>
    <source>
        <strain evidence="3">JM9A</strain>
    </source>
</reference>
<proteinExistence type="predicted"/>
<accession>A0ABV0EY36</accession>
<keyword evidence="1" id="KW-1133">Transmembrane helix</keyword>
<name>A0ABV0EY36_9ENTE</name>
<comment type="caution">
    <text evidence="2">The sequence shown here is derived from an EMBL/GenBank/DDBJ whole genome shotgun (WGS) entry which is preliminary data.</text>
</comment>
<dbReference type="InterPro" id="IPR021354">
    <property type="entry name" value="DUF2975"/>
</dbReference>
<protein>
    <recommendedName>
        <fullName evidence="4">DUF2975 domain-containing protein</fullName>
    </recommendedName>
</protein>
<dbReference type="Proteomes" id="UP001429357">
    <property type="component" value="Unassembled WGS sequence"/>
</dbReference>